<dbReference type="Gene3D" id="3.40.50.300">
    <property type="entry name" value="P-loop containing nucleotide triphosphate hydrolases"/>
    <property type="match status" value="1"/>
</dbReference>
<dbReference type="GO" id="GO:0005524">
    <property type="term" value="F:ATP binding"/>
    <property type="evidence" value="ECO:0007669"/>
    <property type="project" value="UniProtKB-KW"/>
</dbReference>
<dbReference type="SMART" id="SM00382">
    <property type="entry name" value="AAA"/>
    <property type="match status" value="1"/>
</dbReference>
<dbReference type="Pfam" id="PF18024">
    <property type="entry name" value="HTH_50"/>
    <property type="match status" value="1"/>
</dbReference>
<dbReference type="AlphaFoldDB" id="A0A3M8D019"/>
<proteinExistence type="predicted"/>
<dbReference type="FunFam" id="3.40.50.300:FF:000006">
    <property type="entry name" value="DNA-binding transcriptional regulator NtrC"/>
    <property type="match status" value="1"/>
</dbReference>
<dbReference type="InterPro" id="IPR009057">
    <property type="entry name" value="Homeodomain-like_sf"/>
</dbReference>
<evidence type="ECO:0000259" key="8">
    <source>
        <dbReference type="PROSITE" id="PS50045"/>
    </source>
</evidence>
<dbReference type="PANTHER" id="PTHR32071:SF57">
    <property type="entry name" value="C4-DICARBOXYLATE TRANSPORT TRANSCRIPTIONAL REGULATORY PROTEIN DCTD"/>
    <property type="match status" value="1"/>
</dbReference>
<dbReference type="Gene3D" id="1.10.10.60">
    <property type="entry name" value="Homeodomain-like"/>
    <property type="match status" value="1"/>
</dbReference>
<keyword evidence="1" id="KW-0547">Nucleotide-binding</keyword>
<dbReference type="OrthoDB" id="9771372at2"/>
<keyword evidence="2" id="KW-0058">Aromatic hydrocarbons catabolism</keyword>
<evidence type="ECO:0000256" key="2">
    <source>
        <dbReference type="ARBA" id="ARBA00022797"/>
    </source>
</evidence>
<evidence type="ECO:0000256" key="7">
    <source>
        <dbReference type="ARBA" id="ARBA00029500"/>
    </source>
</evidence>
<reference evidence="9 10" key="1">
    <citation type="submission" date="2018-10" db="EMBL/GenBank/DDBJ databases">
        <title>Phylogenomics of Brevibacillus.</title>
        <authorList>
            <person name="Dunlap C."/>
        </authorList>
    </citation>
    <scope>NUCLEOTIDE SEQUENCE [LARGE SCALE GENOMIC DNA]</scope>
    <source>
        <strain evidence="9 10">JCM 15716</strain>
    </source>
</reference>
<dbReference type="InterPro" id="IPR025943">
    <property type="entry name" value="Sigma_54_int_dom_ATP-bd_2"/>
</dbReference>
<evidence type="ECO:0000313" key="10">
    <source>
        <dbReference type="Proteomes" id="UP000271031"/>
    </source>
</evidence>
<keyword evidence="5" id="KW-0238">DNA-binding</keyword>
<dbReference type="PROSITE" id="PS50045">
    <property type="entry name" value="SIGMA54_INTERACT_4"/>
    <property type="match status" value="1"/>
</dbReference>
<evidence type="ECO:0000256" key="5">
    <source>
        <dbReference type="ARBA" id="ARBA00023125"/>
    </source>
</evidence>
<dbReference type="GO" id="GO:0006355">
    <property type="term" value="P:regulation of DNA-templated transcription"/>
    <property type="evidence" value="ECO:0007669"/>
    <property type="project" value="InterPro"/>
</dbReference>
<evidence type="ECO:0000256" key="1">
    <source>
        <dbReference type="ARBA" id="ARBA00022741"/>
    </source>
</evidence>
<gene>
    <name evidence="9" type="ORF">EDM56_26965</name>
</gene>
<keyword evidence="4" id="KW-0805">Transcription regulation</keyword>
<accession>A0A3M8D019</accession>
<dbReference type="Proteomes" id="UP000271031">
    <property type="component" value="Unassembled WGS sequence"/>
</dbReference>
<evidence type="ECO:0000313" key="9">
    <source>
        <dbReference type="EMBL" id="RNB81059.1"/>
    </source>
</evidence>
<dbReference type="SUPFAM" id="SSF52540">
    <property type="entry name" value="P-loop containing nucleoside triphosphate hydrolases"/>
    <property type="match status" value="1"/>
</dbReference>
<dbReference type="PANTHER" id="PTHR32071">
    <property type="entry name" value="TRANSCRIPTIONAL REGULATORY PROTEIN"/>
    <property type="match status" value="1"/>
</dbReference>
<evidence type="ECO:0000256" key="3">
    <source>
        <dbReference type="ARBA" id="ARBA00022840"/>
    </source>
</evidence>
<dbReference type="GO" id="GO:0003677">
    <property type="term" value="F:DNA binding"/>
    <property type="evidence" value="ECO:0007669"/>
    <property type="project" value="UniProtKB-KW"/>
</dbReference>
<dbReference type="InterPro" id="IPR030828">
    <property type="entry name" value="HTH_TyrR"/>
</dbReference>
<dbReference type="CDD" id="cd00009">
    <property type="entry name" value="AAA"/>
    <property type="match status" value="1"/>
</dbReference>
<dbReference type="InterPro" id="IPR027417">
    <property type="entry name" value="P-loop_NTPase"/>
</dbReference>
<dbReference type="Gene3D" id="1.10.8.60">
    <property type="match status" value="1"/>
</dbReference>
<dbReference type="Pfam" id="PF25601">
    <property type="entry name" value="AAA_lid_14"/>
    <property type="match status" value="1"/>
</dbReference>
<organism evidence="9 10">
    <name type="scientific">Brevibacillus fluminis</name>
    <dbReference type="NCBI Taxonomy" id="511487"/>
    <lineage>
        <taxon>Bacteria</taxon>
        <taxon>Bacillati</taxon>
        <taxon>Bacillota</taxon>
        <taxon>Bacilli</taxon>
        <taxon>Bacillales</taxon>
        <taxon>Paenibacillaceae</taxon>
        <taxon>Brevibacillus</taxon>
    </lineage>
</organism>
<sequence>MLFISSTYKIEMVLGSASDLTQRPITEIFGLQQDVTTLRWTELFVNEPDFNVNEQFLYTHDQQKVLFTISKVSTSEFEFILSLINVTKGIELKAQQEAQSQGVPRRFVGVSDKMTKIMDVVHKISRVNSTVLLLGESGVGKSFLAREIHAMSDRADQPFVSLNCGSLPKDLIESELFGYEPGTFTGGKKGGKIGLFEAADKGTIFLDEIAELPYDVQSKLLEVLQEGTIRKIGGVVAKQIDVRIIAATNRDLAVQVSKQLFRKDLFYRLNVVPLRIPPLKERKDEIPMLIEHFLDVFNRKYNQSKNISKPFKRKLVEYEWPGNIRELENIIERIVVTNSEDVFEFLLKEGDVQLFEENTVSIQGLIPLKDAKKMVEKELILRAHQMYGSTYKAAKALHVDQSTIVKKLKQYNTGEINEG</sequence>
<dbReference type="InterPro" id="IPR025944">
    <property type="entry name" value="Sigma_54_int_dom_CS"/>
</dbReference>
<dbReference type="InterPro" id="IPR002078">
    <property type="entry name" value="Sigma_54_int"/>
</dbReference>
<evidence type="ECO:0000256" key="4">
    <source>
        <dbReference type="ARBA" id="ARBA00023015"/>
    </source>
</evidence>
<dbReference type="PROSITE" id="PS00688">
    <property type="entry name" value="SIGMA54_INTERACT_3"/>
    <property type="match status" value="1"/>
</dbReference>
<dbReference type="Pfam" id="PF00158">
    <property type="entry name" value="Sigma54_activat"/>
    <property type="match status" value="1"/>
</dbReference>
<dbReference type="InterPro" id="IPR003593">
    <property type="entry name" value="AAA+_ATPase"/>
</dbReference>
<feature type="domain" description="Sigma-54 factor interaction" evidence="8">
    <location>
        <begin position="107"/>
        <end position="336"/>
    </location>
</feature>
<keyword evidence="10" id="KW-1185">Reference proteome</keyword>
<dbReference type="InterPro" id="IPR058031">
    <property type="entry name" value="AAA_lid_NorR"/>
</dbReference>
<dbReference type="PROSITE" id="PS00676">
    <property type="entry name" value="SIGMA54_INTERACT_2"/>
    <property type="match status" value="1"/>
</dbReference>
<dbReference type="PROSITE" id="PS00675">
    <property type="entry name" value="SIGMA54_INTERACT_1"/>
    <property type="match status" value="1"/>
</dbReference>
<comment type="caution">
    <text evidence="9">The sequence shown here is derived from an EMBL/GenBank/DDBJ whole genome shotgun (WGS) entry which is preliminary data.</text>
</comment>
<name>A0A3M8D019_9BACL</name>
<keyword evidence="3" id="KW-0067">ATP-binding</keyword>
<dbReference type="EMBL" id="RHHQ01000024">
    <property type="protein sequence ID" value="RNB81059.1"/>
    <property type="molecule type" value="Genomic_DNA"/>
</dbReference>
<dbReference type="SUPFAM" id="SSF46689">
    <property type="entry name" value="Homeodomain-like"/>
    <property type="match status" value="1"/>
</dbReference>
<protein>
    <recommendedName>
        <fullName evidence="7">HTH-type transcriptional regulatory protein TyrR</fullName>
    </recommendedName>
</protein>
<keyword evidence="6" id="KW-0804">Transcription</keyword>
<evidence type="ECO:0000256" key="6">
    <source>
        <dbReference type="ARBA" id="ARBA00023163"/>
    </source>
</evidence>
<dbReference type="InterPro" id="IPR025662">
    <property type="entry name" value="Sigma_54_int_dom_ATP-bd_1"/>
</dbReference>